<feature type="compositionally biased region" description="Basic and acidic residues" evidence="1">
    <location>
        <begin position="1"/>
        <end position="11"/>
    </location>
</feature>
<feature type="domain" description="DUF2061" evidence="2">
    <location>
        <begin position="90"/>
        <end position="142"/>
    </location>
</feature>
<feature type="region of interest" description="Disordered" evidence="1">
    <location>
        <begin position="1"/>
        <end position="84"/>
    </location>
</feature>
<dbReference type="InterPro" id="IPR018638">
    <property type="entry name" value="DUF2061_membrane"/>
</dbReference>
<dbReference type="AlphaFoldDB" id="A0A7R9WXL7"/>
<accession>A0A7R9WXL7</accession>
<protein>
    <recommendedName>
        <fullName evidence="2">DUF2061 domain-containing protein</fullName>
    </recommendedName>
</protein>
<evidence type="ECO:0000256" key="1">
    <source>
        <dbReference type="SAM" id="MobiDB-lite"/>
    </source>
</evidence>
<gene>
    <name evidence="3" type="ORF">CAUS1442_LOCUS11040</name>
</gene>
<name>A0A7R9WXL7_9STRA</name>
<sequence length="146" mass="15778">MPIYERKRSSPLDDDAMASNGEGGSILQNQQGPSSGPAYKSTETSLTSPLLESASSLSQLENGHADPEDPAQNAEANRSDVVEESHTRSLLKGISWRLVATTTTIIVSFLITNGEVATALKIGAAEFFAKLAIYYAHERIWAKIRI</sequence>
<organism evidence="3">
    <name type="scientific">Craspedostauros australis</name>
    <dbReference type="NCBI Taxonomy" id="1486917"/>
    <lineage>
        <taxon>Eukaryota</taxon>
        <taxon>Sar</taxon>
        <taxon>Stramenopiles</taxon>
        <taxon>Ochrophyta</taxon>
        <taxon>Bacillariophyta</taxon>
        <taxon>Bacillariophyceae</taxon>
        <taxon>Bacillariophycidae</taxon>
        <taxon>Naviculales</taxon>
        <taxon>Naviculaceae</taxon>
        <taxon>Craspedostauros</taxon>
    </lineage>
</organism>
<dbReference type="Pfam" id="PF09834">
    <property type="entry name" value="DUF2061"/>
    <property type="match status" value="1"/>
</dbReference>
<proteinExistence type="predicted"/>
<evidence type="ECO:0000259" key="2">
    <source>
        <dbReference type="Pfam" id="PF09834"/>
    </source>
</evidence>
<reference evidence="3" key="1">
    <citation type="submission" date="2021-01" db="EMBL/GenBank/DDBJ databases">
        <authorList>
            <person name="Corre E."/>
            <person name="Pelletier E."/>
            <person name="Niang G."/>
            <person name="Scheremetjew M."/>
            <person name="Finn R."/>
            <person name="Kale V."/>
            <person name="Holt S."/>
            <person name="Cochrane G."/>
            <person name="Meng A."/>
            <person name="Brown T."/>
            <person name="Cohen L."/>
        </authorList>
    </citation>
    <scope>NUCLEOTIDE SEQUENCE</scope>
    <source>
        <strain evidence="3">CCMP3328</strain>
    </source>
</reference>
<evidence type="ECO:0000313" key="3">
    <source>
        <dbReference type="EMBL" id="CAD8338907.1"/>
    </source>
</evidence>
<feature type="compositionally biased region" description="Low complexity" evidence="1">
    <location>
        <begin position="41"/>
        <end position="61"/>
    </location>
</feature>
<dbReference type="EMBL" id="HBEF01017808">
    <property type="protein sequence ID" value="CAD8338907.1"/>
    <property type="molecule type" value="Transcribed_RNA"/>
</dbReference>